<organism evidence="2">
    <name type="scientific">gut metagenome</name>
    <dbReference type="NCBI Taxonomy" id="749906"/>
    <lineage>
        <taxon>unclassified sequences</taxon>
        <taxon>metagenomes</taxon>
        <taxon>organismal metagenomes</taxon>
    </lineage>
</organism>
<name>J9CEL3_9ZZZZ</name>
<evidence type="ECO:0000313" key="2">
    <source>
        <dbReference type="EMBL" id="EJW98450.1"/>
    </source>
</evidence>
<protein>
    <submittedName>
        <fullName evidence="2">Uncharacterized protein</fullName>
    </submittedName>
</protein>
<reference evidence="2" key="1">
    <citation type="journal article" date="2012" name="PLoS ONE">
        <title>Gene sets for utilization of primary and secondary nutrition supplies in the distal gut of endangered iberian lynx.</title>
        <authorList>
            <person name="Alcaide M."/>
            <person name="Messina E."/>
            <person name="Richter M."/>
            <person name="Bargiela R."/>
            <person name="Peplies J."/>
            <person name="Huws S.A."/>
            <person name="Newbold C.J."/>
            <person name="Golyshin P.N."/>
            <person name="Simon M.A."/>
            <person name="Lopez G."/>
            <person name="Yakimov M.M."/>
            <person name="Ferrer M."/>
        </authorList>
    </citation>
    <scope>NUCLEOTIDE SEQUENCE</scope>
</reference>
<comment type="caution">
    <text evidence="2">The sequence shown here is derived from an EMBL/GenBank/DDBJ whole genome shotgun (WGS) entry which is preliminary data.</text>
</comment>
<feature type="region of interest" description="Disordered" evidence="1">
    <location>
        <begin position="1"/>
        <end position="25"/>
    </location>
</feature>
<feature type="non-terminal residue" evidence="2">
    <location>
        <position position="1"/>
    </location>
</feature>
<gene>
    <name evidence="2" type="ORF">EVA_13444</name>
</gene>
<dbReference type="AlphaFoldDB" id="J9CEL3"/>
<dbReference type="EMBL" id="AMCI01004259">
    <property type="protein sequence ID" value="EJW98450.1"/>
    <property type="molecule type" value="Genomic_DNA"/>
</dbReference>
<sequence length="25" mass="2663">DGREKQTAGNGRDCLLSEKVKLMGG</sequence>
<feature type="compositionally biased region" description="Basic and acidic residues" evidence="1">
    <location>
        <begin position="15"/>
        <end position="25"/>
    </location>
</feature>
<evidence type="ECO:0000256" key="1">
    <source>
        <dbReference type="SAM" id="MobiDB-lite"/>
    </source>
</evidence>
<accession>J9CEL3</accession>
<proteinExistence type="predicted"/>